<dbReference type="Gene3D" id="3.40.1350.10">
    <property type="match status" value="1"/>
</dbReference>
<proteinExistence type="predicted"/>
<keyword evidence="5" id="KW-1185">Reference proteome</keyword>
<evidence type="ECO:0000313" key="4">
    <source>
        <dbReference type="EMBL" id="QUC17267.1"/>
    </source>
</evidence>
<comment type="subcellular location">
    <subcellularLocation>
        <location evidence="1">Mitochondrion</location>
    </subcellularLocation>
</comment>
<dbReference type="Pfam" id="PF10356">
    <property type="entry name" value="RRG7"/>
    <property type="match status" value="2"/>
</dbReference>
<protein>
    <submittedName>
        <fullName evidence="4">Uncharacterized protein</fullName>
    </submittedName>
</protein>
<dbReference type="InterPro" id="IPR018828">
    <property type="entry name" value="RRG7"/>
</dbReference>
<evidence type="ECO:0000313" key="5">
    <source>
        <dbReference type="Proteomes" id="UP000027002"/>
    </source>
</evidence>
<accession>A0A8E5MF20</accession>
<dbReference type="AlphaFoldDB" id="A0A8E5MF20"/>
<dbReference type="GO" id="GO:0006302">
    <property type="term" value="P:double-strand break repair"/>
    <property type="evidence" value="ECO:0007669"/>
    <property type="project" value="UniProtKB-ARBA"/>
</dbReference>
<dbReference type="GO" id="GO:0003676">
    <property type="term" value="F:nucleic acid binding"/>
    <property type="evidence" value="ECO:0007669"/>
    <property type="project" value="InterPro"/>
</dbReference>
<gene>
    <name evidence="4" type="ORF">UV8b_01508</name>
</gene>
<dbReference type="SUPFAM" id="SSF52980">
    <property type="entry name" value="Restriction endonuclease-like"/>
    <property type="match status" value="1"/>
</dbReference>
<evidence type="ECO:0000256" key="3">
    <source>
        <dbReference type="SAM" id="MobiDB-lite"/>
    </source>
</evidence>
<dbReference type="GeneID" id="66062286"/>
<dbReference type="OrthoDB" id="20734at2759"/>
<name>A0A8E5MF20_USTVR</name>
<dbReference type="KEGG" id="uvi:66062286"/>
<dbReference type="GO" id="GO:0005739">
    <property type="term" value="C:mitochondrion"/>
    <property type="evidence" value="ECO:0007669"/>
    <property type="project" value="UniProtKB-SubCell"/>
</dbReference>
<dbReference type="Proteomes" id="UP000027002">
    <property type="component" value="Chromosome 1"/>
</dbReference>
<evidence type="ECO:0000256" key="1">
    <source>
        <dbReference type="ARBA" id="ARBA00004173"/>
    </source>
</evidence>
<dbReference type="PANTHER" id="PTHR28133:SF1">
    <property type="entry name" value="REQUIRED FOR RESPIRATORY GROWTH PROTEIN 7, MITOCHONDRIAL"/>
    <property type="match status" value="1"/>
</dbReference>
<organism evidence="4 5">
    <name type="scientific">Ustilaginoidea virens</name>
    <name type="common">Rice false smut fungus</name>
    <name type="synonym">Villosiclava virens</name>
    <dbReference type="NCBI Taxonomy" id="1159556"/>
    <lineage>
        <taxon>Eukaryota</taxon>
        <taxon>Fungi</taxon>
        <taxon>Dikarya</taxon>
        <taxon>Ascomycota</taxon>
        <taxon>Pezizomycotina</taxon>
        <taxon>Sordariomycetes</taxon>
        <taxon>Hypocreomycetidae</taxon>
        <taxon>Hypocreales</taxon>
        <taxon>Clavicipitaceae</taxon>
        <taxon>Ustilaginoidea</taxon>
    </lineage>
</organism>
<feature type="region of interest" description="Disordered" evidence="3">
    <location>
        <begin position="24"/>
        <end position="64"/>
    </location>
</feature>
<sequence length="255" mass="28106">MATFTRGRKSLGTLWGGFPSRHHSRARCRGTRQFTETSSRLSQDDRRDTSGIKLHYPEAPSAQHSSLPSFLEYASRTGLDEKSTVYVGTRYEYQVSRSFSRYGFALRRIGGSSDHGTDLVGTWNLPAASEHAPLRVLVQCKAGNQRVGPQHVRELEGAFVGAPAGWRGPGVLGILASERVATRGVRDALRRSRWPMMYVSCSGDGAVSQMLWNQRAEDIGLEGYSVVVRHDAGSGGELVLLQDGKMLPLLEEQEQ</sequence>
<dbReference type="PANTHER" id="PTHR28133">
    <property type="entry name" value="REQUIRED FOR RESPIRATORY GROWTH PROTEIN 7, MITOCHONDRIAL"/>
    <property type="match status" value="1"/>
</dbReference>
<evidence type="ECO:0000256" key="2">
    <source>
        <dbReference type="ARBA" id="ARBA00023128"/>
    </source>
</evidence>
<keyword evidence="2" id="KW-0496">Mitochondrion</keyword>
<reference evidence="4" key="1">
    <citation type="submission" date="2020-03" db="EMBL/GenBank/DDBJ databases">
        <title>A mixture of massive structural variations and highly conserved coding sequences in Ustilaginoidea virens genome.</title>
        <authorList>
            <person name="Zhang K."/>
            <person name="Zhao Z."/>
            <person name="Zhang Z."/>
            <person name="Li Y."/>
            <person name="Hsiang T."/>
            <person name="Sun W."/>
        </authorList>
    </citation>
    <scope>NUCLEOTIDE SEQUENCE</scope>
    <source>
        <strain evidence="4">UV-8b</strain>
    </source>
</reference>
<dbReference type="RefSeq" id="XP_042994940.1">
    <property type="nucleotide sequence ID" value="XM_043139006.1"/>
</dbReference>
<feature type="compositionally biased region" description="Polar residues" evidence="3">
    <location>
        <begin position="32"/>
        <end position="41"/>
    </location>
</feature>
<dbReference type="InterPro" id="IPR011335">
    <property type="entry name" value="Restrct_endonuc-II-like"/>
</dbReference>
<dbReference type="InterPro" id="IPR011856">
    <property type="entry name" value="tRNA_endonuc-like_dom_sf"/>
</dbReference>
<dbReference type="EMBL" id="CP072753">
    <property type="protein sequence ID" value="QUC17267.1"/>
    <property type="molecule type" value="Genomic_DNA"/>
</dbReference>